<comment type="pathway">
    <text evidence="1 7">Cell wall biogenesis; peptidoglycan biosynthesis.</text>
</comment>
<feature type="active site" description="Nucleophile" evidence="7">
    <location>
        <position position="451"/>
    </location>
</feature>
<dbReference type="Pfam" id="PF03734">
    <property type="entry name" value="YkuD"/>
    <property type="match status" value="1"/>
</dbReference>
<gene>
    <name evidence="10" type="ORF">SAMN05421849_0607</name>
</gene>
<name>A0A1R3WFW0_9RHOB</name>
<dbReference type="GO" id="GO:0008360">
    <property type="term" value="P:regulation of cell shape"/>
    <property type="evidence" value="ECO:0007669"/>
    <property type="project" value="UniProtKB-UniRule"/>
</dbReference>
<evidence type="ECO:0000313" key="11">
    <source>
        <dbReference type="Proteomes" id="UP000192455"/>
    </source>
</evidence>
<evidence type="ECO:0000256" key="8">
    <source>
        <dbReference type="SAM" id="SignalP"/>
    </source>
</evidence>
<keyword evidence="8" id="KW-0732">Signal</keyword>
<dbReference type="PANTHER" id="PTHR41533:SF2">
    <property type="entry name" value="BLR7131 PROTEIN"/>
    <property type="match status" value="1"/>
</dbReference>
<dbReference type="UniPathway" id="UPA00219"/>
<dbReference type="GO" id="GO:0004180">
    <property type="term" value="F:carboxypeptidase activity"/>
    <property type="evidence" value="ECO:0007669"/>
    <property type="project" value="UniProtKB-ARBA"/>
</dbReference>
<dbReference type="SUPFAM" id="SSF141523">
    <property type="entry name" value="L,D-transpeptidase catalytic domain-like"/>
    <property type="match status" value="1"/>
</dbReference>
<feature type="active site" description="Proton donor/acceptor" evidence="7">
    <location>
        <position position="432"/>
    </location>
</feature>
<dbReference type="InterPro" id="IPR036365">
    <property type="entry name" value="PGBD-like_sf"/>
</dbReference>
<protein>
    <submittedName>
        <fullName evidence="10">Murein L,D-transpeptidase YcbB/YkuD</fullName>
    </submittedName>
</protein>
<keyword evidence="5 7" id="KW-0573">Peptidoglycan synthesis</keyword>
<dbReference type="STRING" id="515897.SAMN05421849_0607"/>
<evidence type="ECO:0000256" key="4">
    <source>
        <dbReference type="ARBA" id="ARBA00022960"/>
    </source>
</evidence>
<keyword evidence="6 7" id="KW-0961">Cell wall biogenesis/degradation</keyword>
<evidence type="ECO:0000256" key="1">
    <source>
        <dbReference type="ARBA" id="ARBA00004752"/>
    </source>
</evidence>
<dbReference type="GO" id="GO:0071555">
    <property type="term" value="P:cell wall organization"/>
    <property type="evidence" value="ECO:0007669"/>
    <property type="project" value="UniProtKB-UniRule"/>
</dbReference>
<dbReference type="Proteomes" id="UP000192455">
    <property type="component" value="Unassembled WGS sequence"/>
</dbReference>
<evidence type="ECO:0000256" key="2">
    <source>
        <dbReference type="ARBA" id="ARBA00005992"/>
    </source>
</evidence>
<dbReference type="GO" id="GO:0009252">
    <property type="term" value="P:peptidoglycan biosynthetic process"/>
    <property type="evidence" value="ECO:0007669"/>
    <property type="project" value="UniProtKB-UniPathway"/>
</dbReference>
<feature type="chain" id="PRO_5012661424" evidence="8">
    <location>
        <begin position="30"/>
        <end position="540"/>
    </location>
</feature>
<dbReference type="EMBL" id="FTPS01000001">
    <property type="protein sequence ID" value="SIT76837.1"/>
    <property type="molecule type" value="Genomic_DNA"/>
</dbReference>
<dbReference type="InterPro" id="IPR052905">
    <property type="entry name" value="LD-transpeptidase_YkuD-like"/>
</dbReference>
<evidence type="ECO:0000256" key="7">
    <source>
        <dbReference type="PROSITE-ProRule" id="PRU01373"/>
    </source>
</evidence>
<dbReference type="SUPFAM" id="SSF47090">
    <property type="entry name" value="PGBD-like"/>
    <property type="match status" value="1"/>
</dbReference>
<reference evidence="10 11" key="1">
    <citation type="submission" date="2017-01" db="EMBL/GenBank/DDBJ databases">
        <authorList>
            <person name="Mah S.A."/>
            <person name="Swanson W.J."/>
            <person name="Moy G.W."/>
            <person name="Vacquier V.D."/>
        </authorList>
    </citation>
    <scope>NUCLEOTIDE SEQUENCE [LARGE SCALE GENOMIC DNA]</scope>
    <source>
        <strain evidence="10 11">DSM 21219</strain>
    </source>
</reference>
<dbReference type="PANTHER" id="PTHR41533">
    <property type="entry name" value="L,D-TRANSPEPTIDASE HI_1667-RELATED"/>
    <property type="match status" value="1"/>
</dbReference>
<dbReference type="InterPro" id="IPR045380">
    <property type="entry name" value="LD_TPept_scaffold_dom"/>
</dbReference>
<evidence type="ECO:0000256" key="5">
    <source>
        <dbReference type="ARBA" id="ARBA00022984"/>
    </source>
</evidence>
<dbReference type="Gene3D" id="2.40.440.10">
    <property type="entry name" value="L,D-transpeptidase catalytic domain-like"/>
    <property type="match status" value="1"/>
</dbReference>
<sequence>MAFFLRGPSLISGLLAAVLLLPVADPLPAAESAPAGAFSQSVAVASAGDEAMAEFYRARGYAPLWTGVGERFRARRQALFDSLGRAALHGLPVARHDTAELLAQMRDARDIRDLGAVEVALSRAFLRYARDLQSGILVPRQVDSGLVREVTRPDPLVLLRGFATAESAAGFLAALAPATAEYRALMKARLDLETAIAAGGWGSGVPEGPTLRPGESGERVIALRNRLVAMGYMKRSASPTYDAALQEAVQRFQDRHGLAADGIAGPVTVTEVNVPMEQRLKSVLVALERERWLNMDRGERHILVNMTDFTTRIVDHGEVTFETRSVIGMNADGRRSPEFSDEMSHMVVNPTWYVPRSIVTQEYLPQLRRNPYAVSHLVITDSSGRQIDRRAVDFTQYTARNFPFSMREPPSQRNALGQVKFMFPNKYNIYLHDTPSKSLFNHDARAFSHGCIRLADPVDFAKALLAPQTDDPDGLFRSTLNTGRETRINIEPPVPVHLIYRTAFTDGRGSVDFRRDVYGRDARIWEALARAGVALPEVRG</sequence>
<dbReference type="Gene3D" id="1.10.101.10">
    <property type="entry name" value="PGBD-like superfamily/PGBD"/>
    <property type="match status" value="1"/>
</dbReference>
<dbReference type="Pfam" id="PF20142">
    <property type="entry name" value="Scaffold"/>
    <property type="match status" value="1"/>
</dbReference>
<dbReference type="InterPro" id="IPR036366">
    <property type="entry name" value="PGBDSf"/>
</dbReference>
<dbReference type="InterPro" id="IPR002477">
    <property type="entry name" value="Peptidoglycan-bd-like"/>
</dbReference>
<keyword evidence="11" id="KW-1185">Reference proteome</keyword>
<keyword evidence="3" id="KW-0808">Transferase</keyword>
<organism evidence="10 11">
    <name type="scientific">Pontibaca methylaminivorans</name>
    <dbReference type="NCBI Taxonomy" id="515897"/>
    <lineage>
        <taxon>Bacteria</taxon>
        <taxon>Pseudomonadati</taxon>
        <taxon>Pseudomonadota</taxon>
        <taxon>Alphaproteobacteria</taxon>
        <taxon>Rhodobacterales</taxon>
        <taxon>Roseobacteraceae</taxon>
        <taxon>Pontibaca</taxon>
    </lineage>
</organism>
<dbReference type="InterPro" id="IPR005490">
    <property type="entry name" value="LD_TPept_cat_dom"/>
</dbReference>
<evidence type="ECO:0000256" key="3">
    <source>
        <dbReference type="ARBA" id="ARBA00022679"/>
    </source>
</evidence>
<feature type="signal peptide" evidence="8">
    <location>
        <begin position="1"/>
        <end position="29"/>
    </location>
</feature>
<comment type="similarity">
    <text evidence="2">Belongs to the YkuD family.</text>
</comment>
<keyword evidence="4 7" id="KW-0133">Cell shape</keyword>
<evidence type="ECO:0000256" key="6">
    <source>
        <dbReference type="ARBA" id="ARBA00023316"/>
    </source>
</evidence>
<dbReference type="GO" id="GO:0016740">
    <property type="term" value="F:transferase activity"/>
    <property type="evidence" value="ECO:0007669"/>
    <property type="project" value="UniProtKB-KW"/>
</dbReference>
<dbReference type="RefSeq" id="WP_076647174.1">
    <property type="nucleotide sequence ID" value="NZ_FTPS01000001.1"/>
</dbReference>
<proteinExistence type="inferred from homology"/>
<accession>A0A1R3WFW0</accession>
<evidence type="ECO:0000313" key="10">
    <source>
        <dbReference type="EMBL" id="SIT76837.1"/>
    </source>
</evidence>
<dbReference type="InterPro" id="IPR038063">
    <property type="entry name" value="Transpep_catalytic_dom"/>
</dbReference>
<dbReference type="PROSITE" id="PS52029">
    <property type="entry name" value="LD_TPASE"/>
    <property type="match status" value="1"/>
</dbReference>
<evidence type="ECO:0000259" key="9">
    <source>
        <dbReference type="PROSITE" id="PS52029"/>
    </source>
</evidence>
<dbReference type="AlphaFoldDB" id="A0A1R3WFW0"/>
<feature type="domain" description="L,D-TPase catalytic" evidence="9">
    <location>
        <begin position="300"/>
        <end position="491"/>
    </location>
</feature>
<dbReference type="Pfam" id="PF01471">
    <property type="entry name" value="PG_binding_1"/>
    <property type="match status" value="1"/>
</dbReference>
<dbReference type="CDD" id="cd16913">
    <property type="entry name" value="YkuD_like"/>
    <property type="match status" value="1"/>
</dbReference>
<dbReference type="OrthoDB" id="9778545at2"/>